<dbReference type="GO" id="GO:0016787">
    <property type="term" value="F:hydrolase activity"/>
    <property type="evidence" value="ECO:0007669"/>
    <property type="project" value="UniProtKB-KW"/>
</dbReference>
<dbReference type="AlphaFoldDB" id="A0A0A2HJR0"/>
<dbReference type="EMBL" id="CP069280">
    <property type="protein sequence ID" value="QRI53149.1"/>
    <property type="molecule type" value="Genomic_DNA"/>
</dbReference>
<accession>A0A0A2HJR0</accession>
<evidence type="ECO:0000313" key="4">
    <source>
        <dbReference type="EMBL" id="QRI53149.1"/>
    </source>
</evidence>
<name>A0A0A2HJR0_CLOBO</name>
<evidence type="ECO:0000313" key="6">
    <source>
        <dbReference type="Proteomes" id="UP000663464"/>
    </source>
</evidence>
<dbReference type="NCBIfam" id="TIGR00277">
    <property type="entry name" value="HDIG"/>
    <property type="match status" value="1"/>
</dbReference>
<dbReference type="SUPFAM" id="SSF109604">
    <property type="entry name" value="HD-domain/PDEase-like"/>
    <property type="match status" value="1"/>
</dbReference>
<dbReference type="PROSITE" id="PS51831">
    <property type="entry name" value="HD"/>
    <property type="match status" value="1"/>
</dbReference>
<dbReference type="Gene3D" id="1.10.3210.10">
    <property type="entry name" value="Hypothetical protein af1432"/>
    <property type="match status" value="1"/>
</dbReference>
<dbReference type="SMART" id="SM00471">
    <property type="entry name" value="HDc"/>
    <property type="match status" value="1"/>
</dbReference>
<dbReference type="Proteomes" id="UP000663464">
    <property type="component" value="Chromosome"/>
</dbReference>
<sequence>MKGIYIKEAKHGEKINSQFMILKKIYKDGDSIIAYMGDKTGDIKVKILDKKGVLDAGDVIECSFIFSNNSEILNFKKIDEFLLEDFLPTVDRPIEEIMNEIEQISKDEFKSKECIELNNYFFKDQEFLDKFKKGIGGVSQHHNYIGGLAEHTLNVMYLAKMLCYRYNVKNKELTILSAKLHDIGKTEELSTNGPFTYTLKGEMEGHIVIGAEMLQRAFNDNIEAYSEDFKQRVKACIIQHHGKVEYGSPRSPKLEESYVVHYADYIDANMNKIAIVKKDVEENTWSQYDRRIEGKIYV</sequence>
<keyword evidence="1" id="KW-0378">Hydrolase</keyword>
<reference evidence="4 6" key="1">
    <citation type="journal article" date="2014" name="J. Infect. Dis.">
        <title>Molecular characterization of a novel botulinum neurotoxin type H gene.</title>
        <authorList>
            <person name="Dover N."/>
            <person name="Barash J.R."/>
            <person name="Hill K.K."/>
            <person name="Xie G."/>
            <person name="Arnon S.S."/>
        </authorList>
    </citation>
    <scope>NUCLEOTIDE SEQUENCE [LARGE SCALE GENOMIC DNA]</scope>
    <source>
        <strain evidence="4 6">IBCA10-7060</strain>
    </source>
</reference>
<feature type="domain" description="HD" evidence="2">
    <location>
        <begin position="148"/>
        <end position="269"/>
    </location>
</feature>
<organism evidence="3 5">
    <name type="scientific">Clostridium botulinum</name>
    <dbReference type="NCBI Taxonomy" id="1491"/>
    <lineage>
        <taxon>Bacteria</taxon>
        <taxon>Bacillati</taxon>
        <taxon>Bacillota</taxon>
        <taxon>Clostridia</taxon>
        <taxon>Eubacteriales</taxon>
        <taxon>Clostridiaceae</taxon>
        <taxon>Clostridium</taxon>
    </lineage>
</organism>
<gene>
    <name evidence="3" type="ORF">EXM69_17835</name>
    <name evidence="4" type="ORF">JQS73_17265</name>
</gene>
<dbReference type="Pfam" id="PF01966">
    <property type="entry name" value="HD"/>
    <property type="match status" value="1"/>
</dbReference>
<dbReference type="InterPro" id="IPR003607">
    <property type="entry name" value="HD/PDEase_dom"/>
</dbReference>
<dbReference type="PANTHER" id="PTHR37294:SF1">
    <property type="entry name" value="3'-5' EXORIBONUCLEASE YHAM"/>
    <property type="match status" value="1"/>
</dbReference>
<evidence type="ECO:0000259" key="2">
    <source>
        <dbReference type="PROSITE" id="PS51831"/>
    </source>
</evidence>
<reference evidence="3 5" key="2">
    <citation type="submission" date="2019-02" db="EMBL/GenBank/DDBJ databases">
        <title>Genome sequencing of Clostridium botulinum clinical isolates.</title>
        <authorList>
            <person name="Brunt J."/>
            <person name="Van Vliet A.H.M."/>
            <person name="Stringer S.C."/>
            <person name="Grant K.A."/>
            <person name="Carter A.C."/>
            <person name="Peck M.W."/>
        </authorList>
    </citation>
    <scope>NUCLEOTIDE SEQUENCE [LARGE SCALE GENOMIC DNA]</scope>
    <source>
        <strain evidence="3 5">H142660711</strain>
    </source>
</reference>
<evidence type="ECO:0000313" key="5">
    <source>
        <dbReference type="Proteomes" id="UP000473887"/>
    </source>
</evidence>
<proteinExistence type="predicted"/>
<dbReference type="InterPro" id="IPR006675">
    <property type="entry name" value="HDIG_dom"/>
</dbReference>
<dbReference type="GO" id="GO:0031125">
    <property type="term" value="P:rRNA 3'-end processing"/>
    <property type="evidence" value="ECO:0007669"/>
    <property type="project" value="TreeGrafter"/>
</dbReference>
<reference evidence="4" key="3">
    <citation type="submission" date="2021-02" db="EMBL/GenBank/DDBJ databases">
        <authorList>
            <person name="Dover N."/>
            <person name="Barash J.R."/>
            <person name="Bell J.M."/>
            <person name="Sylvester M.D."/>
            <person name="Arnon S."/>
        </authorList>
    </citation>
    <scope>NUCLEOTIDE SEQUENCE</scope>
    <source>
        <strain evidence="4">IBCA10-7060</strain>
    </source>
</reference>
<protein>
    <submittedName>
        <fullName evidence="3">HD domain-containing protein</fullName>
    </submittedName>
</protein>
<evidence type="ECO:0000313" key="3">
    <source>
        <dbReference type="EMBL" id="NEZ93752.1"/>
    </source>
</evidence>
<dbReference type="Proteomes" id="UP000473887">
    <property type="component" value="Unassembled WGS sequence"/>
</dbReference>
<dbReference type="RefSeq" id="WP_003361634.1">
    <property type="nucleotide sequence ID" value="NZ_AP025140.1"/>
</dbReference>
<dbReference type="EMBL" id="SGKC01000050">
    <property type="protein sequence ID" value="NEZ93752.1"/>
    <property type="molecule type" value="Genomic_DNA"/>
</dbReference>
<dbReference type="InterPro" id="IPR006674">
    <property type="entry name" value="HD_domain"/>
</dbReference>
<dbReference type="InterPro" id="IPR050798">
    <property type="entry name" value="YhaM_exoribonuc/phosphodiest"/>
</dbReference>
<evidence type="ECO:0000256" key="1">
    <source>
        <dbReference type="ARBA" id="ARBA00022801"/>
    </source>
</evidence>
<dbReference type="PANTHER" id="PTHR37294">
    <property type="entry name" value="3'-5' EXORIBONUCLEASE YHAM"/>
    <property type="match status" value="1"/>
</dbReference>
<dbReference type="CDD" id="cd00077">
    <property type="entry name" value="HDc"/>
    <property type="match status" value="1"/>
</dbReference>